<feature type="active site" description="Proton acceptor" evidence="8">
    <location>
        <position position="66"/>
    </location>
</feature>
<keyword evidence="4 8" id="KW-0479">Metal-binding</keyword>
<dbReference type="SUPFAM" id="SSF56281">
    <property type="entry name" value="Metallo-hydrolase/oxidoreductase"/>
    <property type="match status" value="1"/>
</dbReference>
<dbReference type="GeneID" id="300267404"/>
<comment type="catalytic activity">
    <reaction evidence="8">
        <text>Endonucleolytic cleavage of RNA, removing extra 3' nucleotides from tRNA precursor, generating 3' termini of tRNAs. A 3'-hydroxy group is left at the tRNA terminus and a 5'-phosphoryl group is left at the trailer molecule.</text>
        <dbReference type="EC" id="3.1.26.11"/>
    </reaction>
</comment>
<proteinExistence type="inferred from homology"/>
<dbReference type="InterPro" id="IPR013471">
    <property type="entry name" value="RNase_Z/BN"/>
</dbReference>
<dbReference type="GO" id="GO:0042781">
    <property type="term" value="F:3'-tRNA processing endoribonuclease activity"/>
    <property type="evidence" value="ECO:0007669"/>
    <property type="project" value="UniProtKB-UniRule"/>
</dbReference>
<sequence length="320" mass="35345">MDLLFLGTSAGVPTKKRNVTGLALQEEMGSDWFLVDCGEATQHRLLRTRLSLHDLQAIFITHVHGDHCYGLPGLLASAGMSGRKKPLPIIAPSGIAEWFNATRQFTQLYLPFDVEFLPAEALGQWAFPRWTVDATPLSHRVPSFGYRFTETAREPHLNTEKLNAEGIARGPIWGQLRKGIDVVHEGQTFKSADYVYYPHAARCLVVCGDNDQPELLRTFCQPAQVLVHESTYTQDVADRAGDTFGHSSAAGIASFAQSCGLPNLVLTHFSARYQANPEQSPSIEDIRSEAAYHYQGSLFLAEDLARYRLAKTGVLSLVSV</sequence>
<gene>
    <name evidence="8" type="primary">rnz</name>
    <name evidence="9" type="ORF">SAMN05216409_10755</name>
</gene>
<dbReference type="EC" id="3.1.26.11" evidence="8"/>
<dbReference type="Gene3D" id="3.60.15.10">
    <property type="entry name" value="Ribonuclease Z/Hydroxyacylglutathione hydrolase-like"/>
    <property type="match status" value="1"/>
</dbReference>
<feature type="binding site" evidence="8">
    <location>
        <position position="62"/>
    </location>
    <ligand>
        <name>Zn(2+)</name>
        <dbReference type="ChEBI" id="CHEBI:29105"/>
        <label>1</label>
        <note>catalytic</note>
    </ligand>
</feature>
<feature type="binding site" evidence="8">
    <location>
        <position position="139"/>
    </location>
    <ligand>
        <name>Zn(2+)</name>
        <dbReference type="ChEBI" id="CHEBI:29105"/>
        <label>1</label>
        <note>catalytic</note>
    </ligand>
</feature>
<protein>
    <recommendedName>
        <fullName evidence="8">Ribonuclease Z</fullName>
        <shortName evidence="8">RNase Z</shortName>
        <ecNumber evidence="8">3.1.26.11</ecNumber>
    </recommendedName>
    <alternativeName>
        <fullName evidence="8">tRNA 3 endonuclease</fullName>
    </alternativeName>
    <alternativeName>
        <fullName evidence="8">tRNase Z</fullName>
    </alternativeName>
</protein>
<dbReference type="Proteomes" id="UP000183210">
    <property type="component" value="Unassembled WGS sequence"/>
</dbReference>
<dbReference type="PANTHER" id="PTHR46018:SF2">
    <property type="entry name" value="ZINC PHOSPHODIESTERASE ELAC PROTEIN 1"/>
    <property type="match status" value="1"/>
</dbReference>
<comment type="cofactor">
    <cofactor evidence="8">
        <name>Zn(2+)</name>
        <dbReference type="ChEBI" id="CHEBI:29105"/>
    </cofactor>
    <text evidence="8">Binds 2 Zn(2+) ions.</text>
</comment>
<reference evidence="9 10" key="1">
    <citation type="submission" date="2016-10" db="EMBL/GenBank/DDBJ databases">
        <authorList>
            <person name="Varghese N."/>
            <person name="Submissions S."/>
        </authorList>
    </citation>
    <scope>NUCLEOTIDE SEQUENCE [LARGE SCALE GENOMIC DNA]</scope>
    <source>
        <strain evidence="9 10">LMG 21974</strain>
    </source>
</reference>
<keyword evidence="2 8" id="KW-0819">tRNA processing</keyword>
<feature type="binding site" evidence="8">
    <location>
        <position position="66"/>
    </location>
    <ligand>
        <name>Zn(2+)</name>
        <dbReference type="ChEBI" id="CHEBI:29105"/>
        <label>2</label>
        <note>catalytic</note>
    </ligand>
</feature>
<keyword evidence="7 8" id="KW-0862">Zinc</keyword>
<accession>A0A9X8QJQ7</accession>
<keyword evidence="6 8" id="KW-0378">Hydrolase</keyword>
<organism evidence="9 10">
    <name type="scientific">Pseudomonas lutea</name>
    <dbReference type="NCBI Taxonomy" id="243924"/>
    <lineage>
        <taxon>Bacteria</taxon>
        <taxon>Pseudomonadati</taxon>
        <taxon>Pseudomonadota</taxon>
        <taxon>Gammaproteobacteria</taxon>
        <taxon>Pseudomonadales</taxon>
        <taxon>Pseudomonadaceae</taxon>
        <taxon>Pseudomonas</taxon>
    </lineage>
</organism>
<comment type="subunit">
    <text evidence="1 8">Homodimer.</text>
</comment>
<evidence type="ECO:0000256" key="4">
    <source>
        <dbReference type="ARBA" id="ARBA00022723"/>
    </source>
</evidence>
<dbReference type="PANTHER" id="PTHR46018">
    <property type="entry name" value="ZINC PHOSPHODIESTERASE ELAC PROTEIN 1"/>
    <property type="match status" value="1"/>
</dbReference>
<evidence type="ECO:0000256" key="2">
    <source>
        <dbReference type="ARBA" id="ARBA00022694"/>
    </source>
</evidence>
<evidence type="ECO:0000256" key="6">
    <source>
        <dbReference type="ARBA" id="ARBA00022801"/>
    </source>
</evidence>
<dbReference type="GO" id="GO:0008270">
    <property type="term" value="F:zinc ion binding"/>
    <property type="evidence" value="ECO:0007669"/>
    <property type="project" value="UniProtKB-UniRule"/>
</dbReference>
<dbReference type="Pfam" id="PF23023">
    <property type="entry name" value="Anti-Pycsar_Apyc1"/>
    <property type="match status" value="1"/>
</dbReference>
<evidence type="ECO:0000313" key="9">
    <source>
        <dbReference type="EMBL" id="SEQ62097.1"/>
    </source>
</evidence>
<evidence type="ECO:0000256" key="5">
    <source>
        <dbReference type="ARBA" id="ARBA00022759"/>
    </source>
</evidence>
<evidence type="ECO:0000313" key="10">
    <source>
        <dbReference type="Proteomes" id="UP000183210"/>
    </source>
</evidence>
<keyword evidence="3 8" id="KW-0540">Nuclease</keyword>
<feature type="binding site" evidence="8">
    <location>
        <position position="268"/>
    </location>
    <ligand>
        <name>Zn(2+)</name>
        <dbReference type="ChEBI" id="CHEBI:29105"/>
        <label>2</label>
        <note>catalytic</note>
    </ligand>
</feature>
<evidence type="ECO:0000256" key="8">
    <source>
        <dbReference type="HAMAP-Rule" id="MF_01818"/>
    </source>
</evidence>
<feature type="binding site" evidence="8">
    <location>
        <position position="209"/>
    </location>
    <ligand>
        <name>Zn(2+)</name>
        <dbReference type="ChEBI" id="CHEBI:29105"/>
        <label>1</label>
        <note>catalytic</note>
    </ligand>
</feature>
<feature type="binding site" evidence="8">
    <location>
        <position position="64"/>
    </location>
    <ligand>
        <name>Zn(2+)</name>
        <dbReference type="ChEBI" id="CHEBI:29105"/>
        <label>1</label>
        <note>catalytic</note>
    </ligand>
</feature>
<evidence type="ECO:0000256" key="7">
    <source>
        <dbReference type="ARBA" id="ARBA00022833"/>
    </source>
</evidence>
<keyword evidence="5 8" id="KW-0255">Endonuclease</keyword>
<dbReference type="AlphaFoldDB" id="A0A9X8QJQ7"/>
<dbReference type="RefSeq" id="WP_074825692.1">
    <property type="nucleotide sequence ID" value="NZ_FOEV01000007.1"/>
</dbReference>
<dbReference type="HAMAP" id="MF_01818">
    <property type="entry name" value="RNase_Z_BN"/>
    <property type="match status" value="1"/>
</dbReference>
<comment type="caution">
    <text evidence="9">The sequence shown here is derived from an EMBL/GenBank/DDBJ whole genome shotgun (WGS) entry which is preliminary data.</text>
</comment>
<dbReference type="CDD" id="cd07717">
    <property type="entry name" value="RNaseZ_ZiPD-like_MBL-fold"/>
    <property type="match status" value="1"/>
</dbReference>
<comment type="function">
    <text evidence="8">Zinc phosphodiesterase, which displays some tRNA 3'-processing endonuclease activity. Probably involved in tRNA maturation, by removing a 3'-trailer from precursor tRNA.</text>
</comment>
<name>A0A9X8QJQ7_9PSED</name>
<dbReference type="EMBL" id="FOEV01000007">
    <property type="protein sequence ID" value="SEQ62097.1"/>
    <property type="molecule type" value="Genomic_DNA"/>
</dbReference>
<evidence type="ECO:0000256" key="1">
    <source>
        <dbReference type="ARBA" id="ARBA00011738"/>
    </source>
</evidence>
<feature type="binding site" evidence="8">
    <location>
        <position position="67"/>
    </location>
    <ligand>
        <name>Zn(2+)</name>
        <dbReference type="ChEBI" id="CHEBI:29105"/>
        <label>2</label>
        <note>catalytic</note>
    </ligand>
</feature>
<dbReference type="InterPro" id="IPR036866">
    <property type="entry name" value="RibonucZ/Hydroxyglut_hydro"/>
</dbReference>
<feature type="binding site" evidence="8">
    <location>
        <position position="209"/>
    </location>
    <ligand>
        <name>Zn(2+)</name>
        <dbReference type="ChEBI" id="CHEBI:29105"/>
        <label>2</label>
        <note>catalytic</note>
    </ligand>
</feature>
<comment type="similarity">
    <text evidence="8">Belongs to the RNase Z family.</text>
</comment>
<evidence type="ECO:0000256" key="3">
    <source>
        <dbReference type="ARBA" id="ARBA00022722"/>
    </source>
</evidence>